<evidence type="ECO:0000313" key="6">
    <source>
        <dbReference type="Proteomes" id="UP001058124"/>
    </source>
</evidence>
<dbReference type="GO" id="GO:0008168">
    <property type="term" value="F:methyltransferase activity"/>
    <property type="evidence" value="ECO:0007669"/>
    <property type="project" value="InterPro"/>
</dbReference>
<feature type="binding site" evidence="1">
    <location>
        <position position="25"/>
    </location>
    <ligand>
        <name>Zn(2+)</name>
        <dbReference type="ChEBI" id="CHEBI:29105"/>
    </ligand>
</feature>
<dbReference type="CDD" id="cd02440">
    <property type="entry name" value="AdoMet_MTases"/>
    <property type="match status" value="1"/>
</dbReference>
<accession>A0AAV5MXY5</accession>
<organism evidence="5 6">
    <name type="scientific">Leminorella grimontii</name>
    <dbReference type="NCBI Taxonomy" id="82981"/>
    <lineage>
        <taxon>Bacteria</taxon>
        <taxon>Pseudomonadati</taxon>
        <taxon>Pseudomonadota</taxon>
        <taxon>Gammaproteobacteria</taxon>
        <taxon>Enterobacterales</taxon>
        <taxon>Budviciaceae</taxon>
        <taxon>Leminorella</taxon>
    </lineage>
</organism>
<dbReference type="InterPro" id="IPR029063">
    <property type="entry name" value="SAM-dependent_MTases_sf"/>
</dbReference>
<dbReference type="GO" id="GO:0046872">
    <property type="term" value="F:metal ion binding"/>
    <property type="evidence" value="ECO:0007669"/>
    <property type="project" value="UniProtKB-KW"/>
</dbReference>
<feature type="binding site" evidence="2">
    <location>
        <position position="187"/>
    </location>
    <ligand>
        <name>S-adenosyl-L-methionine</name>
        <dbReference type="ChEBI" id="CHEBI:59789"/>
    </ligand>
</feature>
<feature type="binding site" evidence="1">
    <location>
        <position position="5"/>
    </location>
    <ligand>
        <name>Zn(2+)</name>
        <dbReference type="ChEBI" id="CHEBI:29105"/>
    </ligand>
</feature>
<dbReference type="Pfam" id="PF21302">
    <property type="entry name" value="Zn_ribbon_RlmA"/>
    <property type="match status" value="1"/>
</dbReference>
<sequence>MHYQCPLCHLPLRLNDRAWLCDNRHQFDCAKEGYVNLMPVQHKKSKLPGDNAMMMQARRRFLDGGHYQPLCETVMHLLDSALPRDGHLSLLDIGCGEGYYTGFIERSLSASRNIAAYGLDISKDAIRAAAKRHSGIEFCVASSHRLPFTDDAIDGVVRIYAPCRDEELKRVVKSGGVIVTAVPAPRHLFQLKALIYREAKPHDDILEEIDGFEFVSQQRISYSMTLTGMQAADLLLMTPFAWRASEALTAELKGQTTFECEADFYVRLYRKR</sequence>
<dbReference type="AlphaFoldDB" id="A0AAV5MXY5"/>
<dbReference type="NCBIfam" id="NF008300">
    <property type="entry name" value="PRK11088.1"/>
    <property type="match status" value="1"/>
</dbReference>
<feature type="domain" description="Methyltransferase" evidence="3">
    <location>
        <begin position="87"/>
        <end position="190"/>
    </location>
</feature>
<dbReference type="InterPro" id="IPR052939">
    <property type="entry name" value="23S_rRNA_MeTrnsfrase_RlmA"/>
</dbReference>
<keyword evidence="6" id="KW-1185">Reference proteome</keyword>
<comment type="caution">
    <text evidence="5">The sequence shown here is derived from an EMBL/GenBank/DDBJ whole genome shotgun (WGS) entry which is preliminary data.</text>
</comment>
<dbReference type="InterPro" id="IPR048647">
    <property type="entry name" value="RlmA_N"/>
</dbReference>
<evidence type="ECO:0000259" key="4">
    <source>
        <dbReference type="Pfam" id="PF21302"/>
    </source>
</evidence>
<dbReference type="Gene3D" id="3.40.50.150">
    <property type="entry name" value="Vaccinia Virus protein VP39"/>
    <property type="match status" value="1"/>
</dbReference>
<dbReference type="Pfam" id="PF13847">
    <property type="entry name" value="Methyltransf_31"/>
    <property type="match status" value="1"/>
</dbReference>
<keyword evidence="2" id="KW-0949">S-adenosyl-L-methionine</keyword>
<dbReference type="PIRSF" id="PIRSF018249">
    <property type="entry name" value="MyrA_prd"/>
    <property type="match status" value="1"/>
</dbReference>
<protein>
    <submittedName>
        <fullName evidence="5">23S rRNA (Guanine(745)-N(1))-methyltransferase</fullName>
    </submittedName>
</protein>
<feature type="domain" description="23S rRNA (guanine(745)-N(1))-methyltransferase N-terminal" evidence="4">
    <location>
        <begin position="3"/>
        <end position="46"/>
    </location>
</feature>
<feature type="binding site" evidence="2">
    <location>
        <position position="67"/>
    </location>
    <ligand>
        <name>S-adenosyl-L-methionine</name>
        <dbReference type="ChEBI" id="CHEBI:59789"/>
    </ligand>
</feature>
<dbReference type="EMBL" id="BRLH01000001">
    <property type="protein sequence ID" value="GKX54711.1"/>
    <property type="molecule type" value="Genomic_DNA"/>
</dbReference>
<evidence type="ECO:0000256" key="2">
    <source>
        <dbReference type="PIRSR" id="PIRSR018249-2"/>
    </source>
</evidence>
<dbReference type="PANTHER" id="PTHR43460:SF1">
    <property type="entry name" value="METHYLTRANSFERASE TYPE 11 DOMAIN-CONTAINING PROTEIN"/>
    <property type="match status" value="1"/>
</dbReference>
<feature type="binding site" evidence="1">
    <location>
        <position position="8"/>
    </location>
    <ligand>
        <name>Zn(2+)</name>
        <dbReference type="ChEBI" id="CHEBI:29105"/>
    </ligand>
</feature>
<keyword evidence="1" id="KW-0479">Metal-binding</keyword>
<dbReference type="InterPro" id="IPR025714">
    <property type="entry name" value="Methyltranfer_dom"/>
</dbReference>
<dbReference type="PANTHER" id="PTHR43460">
    <property type="entry name" value="METHYLTRANSFERASE"/>
    <property type="match status" value="1"/>
</dbReference>
<evidence type="ECO:0000259" key="3">
    <source>
        <dbReference type="Pfam" id="PF13847"/>
    </source>
</evidence>
<evidence type="ECO:0000313" key="5">
    <source>
        <dbReference type="EMBL" id="GKX54711.1"/>
    </source>
</evidence>
<dbReference type="SUPFAM" id="SSF53335">
    <property type="entry name" value="S-adenosyl-L-methionine-dependent methyltransferases"/>
    <property type="match status" value="1"/>
</dbReference>
<name>A0AAV5MXY5_9GAMM</name>
<feature type="binding site" evidence="2">
    <location>
        <begin position="97"/>
        <end position="98"/>
    </location>
    <ligand>
        <name>S-adenosyl-L-methionine</name>
        <dbReference type="ChEBI" id="CHEBI:59789"/>
    </ligand>
</feature>
<proteinExistence type="predicted"/>
<evidence type="ECO:0000256" key="1">
    <source>
        <dbReference type="PIRSR" id="PIRSR018249-1"/>
    </source>
</evidence>
<dbReference type="Proteomes" id="UP001058124">
    <property type="component" value="Unassembled WGS sequence"/>
</dbReference>
<keyword evidence="1" id="KW-0862">Zinc</keyword>
<dbReference type="RefSeq" id="WP_027273241.1">
    <property type="nucleotide sequence ID" value="NZ_BRLH01000001.1"/>
</dbReference>
<dbReference type="InterPro" id="IPR016718">
    <property type="entry name" value="rRNA_m1G-MeTrfase_A_prd"/>
</dbReference>
<reference evidence="5" key="1">
    <citation type="submission" date="2022-06" db="EMBL/GenBank/DDBJ databases">
        <title>Draft genome sequences of Leminorella grimontii str. JCM5902.</title>
        <authorList>
            <person name="Wakabayashi Y."/>
            <person name="Kojima K."/>
        </authorList>
    </citation>
    <scope>NUCLEOTIDE SEQUENCE</scope>
    <source>
        <strain evidence="5">JCM 5902</strain>
    </source>
</reference>
<gene>
    <name evidence="5" type="primary">rrmA</name>
    <name evidence="5" type="ORF">SOASR030_08230</name>
</gene>
<feature type="binding site" evidence="1">
    <location>
        <position position="21"/>
    </location>
    <ligand>
        <name>Zn(2+)</name>
        <dbReference type="ChEBI" id="CHEBI:29105"/>
    </ligand>
</feature>